<reference evidence="3" key="1">
    <citation type="journal article" date="2019" name="Int. J. Syst. Evol. Microbiol.">
        <title>The Global Catalogue of Microorganisms (GCM) 10K type strain sequencing project: providing services to taxonomists for standard genome sequencing and annotation.</title>
        <authorList>
            <consortium name="The Broad Institute Genomics Platform"/>
            <consortium name="The Broad Institute Genome Sequencing Center for Infectious Disease"/>
            <person name="Wu L."/>
            <person name="Ma J."/>
        </authorList>
    </citation>
    <scope>NUCLEOTIDE SEQUENCE [LARGE SCALE GENOMIC DNA]</scope>
    <source>
        <strain evidence="3">CGMCC 4.7020</strain>
    </source>
</reference>
<organism evidence="2 3">
    <name type="scientific">Streptomyces kaempferi</name>
    <dbReference type="NCBI Taxonomy" id="333725"/>
    <lineage>
        <taxon>Bacteria</taxon>
        <taxon>Bacillati</taxon>
        <taxon>Actinomycetota</taxon>
        <taxon>Actinomycetes</taxon>
        <taxon>Kitasatosporales</taxon>
        <taxon>Streptomycetaceae</taxon>
        <taxon>Streptomyces</taxon>
    </lineage>
</organism>
<evidence type="ECO:0000313" key="2">
    <source>
        <dbReference type="EMBL" id="MFD1309768.1"/>
    </source>
</evidence>
<name>A0ABW3XL29_9ACTN</name>
<proteinExistence type="predicted"/>
<comment type="caution">
    <text evidence="2">The sequence shown here is derived from an EMBL/GenBank/DDBJ whole genome shotgun (WGS) entry which is preliminary data.</text>
</comment>
<keyword evidence="1" id="KW-1133">Transmembrane helix</keyword>
<evidence type="ECO:0000313" key="3">
    <source>
        <dbReference type="Proteomes" id="UP001597058"/>
    </source>
</evidence>
<keyword evidence="1" id="KW-0472">Membrane</keyword>
<feature type="transmembrane region" description="Helical" evidence="1">
    <location>
        <begin position="31"/>
        <end position="47"/>
    </location>
</feature>
<keyword evidence="1" id="KW-0812">Transmembrane</keyword>
<evidence type="ECO:0000256" key="1">
    <source>
        <dbReference type="SAM" id="Phobius"/>
    </source>
</evidence>
<feature type="transmembrane region" description="Helical" evidence="1">
    <location>
        <begin position="7"/>
        <end position="25"/>
    </location>
</feature>
<protein>
    <submittedName>
        <fullName evidence="2">Uncharacterized protein</fullName>
    </submittedName>
</protein>
<gene>
    <name evidence="2" type="ORF">ACFQ5X_28400</name>
</gene>
<dbReference type="EMBL" id="JBHTMM010000041">
    <property type="protein sequence ID" value="MFD1309768.1"/>
    <property type="molecule type" value="Genomic_DNA"/>
</dbReference>
<accession>A0ABW3XL29</accession>
<dbReference type="Proteomes" id="UP001597058">
    <property type="component" value="Unassembled WGS sequence"/>
</dbReference>
<dbReference type="RefSeq" id="WP_381329171.1">
    <property type="nucleotide sequence ID" value="NZ_JBHTMM010000041.1"/>
</dbReference>
<sequence length="124" mass="13970">MTRRERTYTAAAILLTAAGLATVWHDQWWETGFFWLAAAGLYEGAARERRTRRARERAVAVRLQWLARGHAVIEPPQPCCRFWLSSDGAVHGHDCTRPPAARGSLTLAEQQALAWLDDELRDSA</sequence>
<keyword evidence="3" id="KW-1185">Reference proteome</keyword>